<feature type="domain" description="Peptidase S33 tripeptidyl aminopeptidase-like C-terminal" evidence="5">
    <location>
        <begin position="427"/>
        <end position="527"/>
    </location>
</feature>
<evidence type="ECO:0000313" key="7">
    <source>
        <dbReference type="Proteomes" id="UP000285860"/>
    </source>
</evidence>
<comment type="similarity">
    <text evidence="1">Belongs to the peptidase S33 family.</text>
</comment>
<dbReference type="Pfam" id="PF00561">
    <property type="entry name" value="Abhydrolase_1"/>
    <property type="match status" value="1"/>
</dbReference>
<organism evidence="6 7">
    <name type="scientific">Fusarium oxysporum</name>
    <name type="common">Fusarium vascular wilt</name>
    <dbReference type="NCBI Taxonomy" id="5507"/>
    <lineage>
        <taxon>Eukaryota</taxon>
        <taxon>Fungi</taxon>
        <taxon>Dikarya</taxon>
        <taxon>Ascomycota</taxon>
        <taxon>Pezizomycotina</taxon>
        <taxon>Sordariomycetes</taxon>
        <taxon>Hypocreomycetidae</taxon>
        <taxon>Hypocreales</taxon>
        <taxon>Nectriaceae</taxon>
        <taxon>Fusarium</taxon>
        <taxon>Fusarium oxysporum species complex</taxon>
    </lineage>
</organism>
<protein>
    <recommendedName>
        <fullName evidence="8">Tripeptidyl aminopeptidase</fullName>
    </recommendedName>
</protein>
<keyword evidence="2" id="KW-0378">Hydrolase</keyword>
<comment type="caution">
    <text evidence="6">The sequence shown here is derived from an EMBL/GenBank/DDBJ whole genome shotgun (WGS) entry which is preliminary data.</text>
</comment>
<dbReference type="PANTHER" id="PTHR43248">
    <property type="entry name" value="2-SUCCINYL-6-HYDROXY-2,4-CYCLOHEXADIENE-1-CARBOXYLATE SYNTHASE"/>
    <property type="match status" value="1"/>
</dbReference>
<evidence type="ECO:0000259" key="4">
    <source>
        <dbReference type="Pfam" id="PF00561"/>
    </source>
</evidence>
<evidence type="ECO:0000313" key="6">
    <source>
        <dbReference type="EMBL" id="RKK92171.1"/>
    </source>
</evidence>
<reference evidence="6 7" key="1">
    <citation type="journal article" date="2018" name="Sci. Rep.">
        <title>Characterisation of pathogen-specific regions and novel effector candidates in Fusarium oxysporum f. sp. cepae.</title>
        <authorList>
            <person name="Armitage A.D."/>
            <person name="Taylor A."/>
            <person name="Sobczyk M.K."/>
            <person name="Baxter L."/>
            <person name="Greenfield B.P."/>
            <person name="Bates H.J."/>
            <person name="Wilson F."/>
            <person name="Jackson A.C."/>
            <person name="Ott S."/>
            <person name="Harrison R.J."/>
            <person name="Clarkson J.P."/>
        </authorList>
    </citation>
    <scope>NUCLEOTIDE SEQUENCE [LARGE SCALE GENOMIC DNA]</scope>
    <source>
        <strain evidence="6 7">Fo_A28</strain>
    </source>
</reference>
<dbReference type="GO" id="GO:0016787">
    <property type="term" value="F:hydrolase activity"/>
    <property type="evidence" value="ECO:0007669"/>
    <property type="project" value="UniProtKB-KW"/>
</dbReference>
<evidence type="ECO:0000256" key="2">
    <source>
        <dbReference type="ARBA" id="ARBA00022801"/>
    </source>
</evidence>
<dbReference type="InterPro" id="IPR013595">
    <property type="entry name" value="Pept_S33_TAP-like_C"/>
</dbReference>
<evidence type="ECO:0000256" key="1">
    <source>
        <dbReference type="ARBA" id="ARBA00010088"/>
    </source>
</evidence>
<dbReference type="VEuPathDB" id="FungiDB:FOXG_05801"/>
<dbReference type="InterPro" id="IPR051601">
    <property type="entry name" value="Serine_prot/Carboxylest_S33"/>
</dbReference>
<dbReference type="VEuPathDB" id="FungiDB:FOC4_g10009513"/>
<dbReference type="SUPFAM" id="SSF53474">
    <property type="entry name" value="alpha/beta-Hydrolases"/>
    <property type="match status" value="1"/>
</dbReference>
<accession>A0A420PI35</accession>
<dbReference type="VEuPathDB" id="FungiDB:HZS61_013394"/>
<dbReference type="InterPro" id="IPR000073">
    <property type="entry name" value="AB_hydrolase_1"/>
</dbReference>
<dbReference type="Proteomes" id="UP000285860">
    <property type="component" value="Unassembled WGS sequence"/>
</dbReference>
<feature type="chain" id="PRO_5041166073" description="Tripeptidyl aminopeptidase" evidence="3">
    <location>
        <begin position="21"/>
        <end position="544"/>
    </location>
</feature>
<dbReference type="AlphaFoldDB" id="A0A420PI35"/>
<keyword evidence="3" id="KW-0732">Signal</keyword>
<dbReference type="VEuPathDB" id="FungiDB:FOC1_g10011817"/>
<proteinExistence type="inferred from homology"/>
<dbReference type="VEuPathDB" id="FungiDB:FOMG_11672"/>
<dbReference type="Pfam" id="PF08386">
    <property type="entry name" value="Abhydrolase_4"/>
    <property type="match status" value="1"/>
</dbReference>
<feature type="signal peptide" evidence="3">
    <location>
        <begin position="1"/>
        <end position="20"/>
    </location>
</feature>
<sequence length="544" mass="59242">MKPQNLLFSHLFLGSALALALPNGVHLSLDGDDDSASSNASNKSAIKWAPCELDLGNETLDAMTEKLDCALLTVPLDYTSMSTGETINLQLIRARAKKKPFKGSVLINPGGPGGSGVEHVAAAGPGYRDILGGHFNVIGFDPRGTGRTLPFICDVPDSANSSAFARREFNTLPLSDNWDSLKKDFWEEADALAEACYRDQGQNGRYIGTAFVARDMLSIVDALDQGPRLNYWGTSYGTVLGQVFASKFPDRVGRMLLDSNLLADDYLTTTCISGQRDTERALRNVFNECVDAGPETCPLANFSGPDTTGRDLLTAVHKLFEELIGKPSPHNPKVTGDAVVAEFKWTIIGFLYSPTQFSTVMERVAYALNGDWDKALAQTPEPKSKWSLSSDSNFFGISCGDSSFRVETPDDLYSIYRAHLAQSSFADGIMKQELLCARWRMDAVEKVDTNDLRNVKTSFPILFVNGIYDPVTPASNAWEASARFRGSRVLIHEGAGHGLTAHPSNCTNEAVRKYFHEGELPKVGTTCKPNMSGFSYAGKLLVEG</sequence>
<dbReference type="PANTHER" id="PTHR43248:SF25">
    <property type="entry name" value="AB HYDROLASE-1 DOMAIN-CONTAINING PROTEIN-RELATED"/>
    <property type="match status" value="1"/>
</dbReference>
<dbReference type="InterPro" id="IPR029058">
    <property type="entry name" value="AB_hydrolase_fold"/>
</dbReference>
<dbReference type="VEuPathDB" id="FungiDB:FOZG_07810"/>
<name>A0A420PI35_FUSOX</name>
<dbReference type="VEuPathDB" id="FungiDB:FOIG_06338"/>
<feature type="domain" description="AB hydrolase-1" evidence="4">
    <location>
        <begin position="105"/>
        <end position="266"/>
    </location>
</feature>
<evidence type="ECO:0000256" key="3">
    <source>
        <dbReference type="SAM" id="SignalP"/>
    </source>
</evidence>
<dbReference type="Gene3D" id="3.40.50.1820">
    <property type="entry name" value="alpha/beta hydrolase"/>
    <property type="match status" value="1"/>
</dbReference>
<dbReference type="EMBL" id="MRCY01000199">
    <property type="protein sequence ID" value="RKK92171.1"/>
    <property type="molecule type" value="Genomic_DNA"/>
</dbReference>
<evidence type="ECO:0000259" key="5">
    <source>
        <dbReference type="Pfam" id="PF08386"/>
    </source>
</evidence>
<evidence type="ECO:0008006" key="8">
    <source>
        <dbReference type="Google" id="ProtNLM"/>
    </source>
</evidence>
<gene>
    <name evidence="6" type="ORF">BFJ68_g15975</name>
</gene>